<dbReference type="Proteomes" id="UP001060275">
    <property type="component" value="Unassembled WGS sequence"/>
</dbReference>
<keyword evidence="2" id="KW-1133">Transmembrane helix</keyword>
<keyword evidence="2" id="KW-0812">Transmembrane</keyword>
<keyword evidence="2" id="KW-0472">Membrane</keyword>
<evidence type="ECO:0008006" key="5">
    <source>
        <dbReference type="Google" id="ProtNLM"/>
    </source>
</evidence>
<dbReference type="EMBL" id="JAMWDU010000003">
    <property type="protein sequence ID" value="MCP8887333.1"/>
    <property type="molecule type" value="Genomic_DNA"/>
</dbReference>
<reference evidence="3" key="1">
    <citation type="submission" date="2022-06" db="EMBL/GenBank/DDBJ databases">
        <title>Devosia sp. XJ19-45 genome assembly.</title>
        <authorList>
            <person name="Li B."/>
            <person name="Cai M."/>
            <person name="Nie G."/>
            <person name="Li W."/>
        </authorList>
    </citation>
    <scope>NUCLEOTIDE SEQUENCE</scope>
    <source>
        <strain evidence="3">XJ19-45</strain>
    </source>
</reference>
<name>A0A9Q4FSM6_9HYPH</name>
<sequence length="211" mass="22802">MINDNSANPGSSPGPAPASFLPYRSNGLAIAEGVLLLGGLAALHYFDLLPFSTWPVHPCLFVVMLLSAQYGVQGGVLAALGAIAISHLDGWPVRPMDMTYAEYFQAAWAEPLAWVMAALMVGLVTSHRNRLLQEQAVRLHKAALAESLIAEQYQVLAQRTHDLERSLAGRAVTPEAGPEKEAPQDSKSPRRRQSARTRKPESAGPWTVDSP</sequence>
<evidence type="ECO:0000256" key="1">
    <source>
        <dbReference type="SAM" id="MobiDB-lite"/>
    </source>
</evidence>
<feature type="transmembrane region" description="Helical" evidence="2">
    <location>
        <begin position="58"/>
        <end position="85"/>
    </location>
</feature>
<dbReference type="AlphaFoldDB" id="A0A9Q4FSM6"/>
<organism evidence="3 4">
    <name type="scientific">Devosia ureilytica</name>
    <dbReference type="NCBI Taxonomy" id="2952754"/>
    <lineage>
        <taxon>Bacteria</taxon>
        <taxon>Pseudomonadati</taxon>
        <taxon>Pseudomonadota</taxon>
        <taxon>Alphaproteobacteria</taxon>
        <taxon>Hyphomicrobiales</taxon>
        <taxon>Devosiaceae</taxon>
        <taxon>Devosia</taxon>
    </lineage>
</organism>
<gene>
    <name evidence="3" type="ORF">NF348_09475</name>
</gene>
<evidence type="ECO:0000256" key="2">
    <source>
        <dbReference type="SAM" id="Phobius"/>
    </source>
</evidence>
<comment type="caution">
    <text evidence="3">The sequence shown here is derived from an EMBL/GenBank/DDBJ whole genome shotgun (WGS) entry which is preliminary data.</text>
</comment>
<feature type="compositionally biased region" description="Basic and acidic residues" evidence="1">
    <location>
        <begin position="177"/>
        <end position="188"/>
    </location>
</feature>
<dbReference type="RefSeq" id="WP_254674416.1">
    <property type="nucleotide sequence ID" value="NZ_JAMWDU010000003.1"/>
</dbReference>
<feature type="transmembrane region" description="Helical" evidence="2">
    <location>
        <begin position="105"/>
        <end position="125"/>
    </location>
</feature>
<keyword evidence="4" id="KW-1185">Reference proteome</keyword>
<feature type="region of interest" description="Disordered" evidence="1">
    <location>
        <begin position="166"/>
        <end position="211"/>
    </location>
</feature>
<evidence type="ECO:0000313" key="4">
    <source>
        <dbReference type="Proteomes" id="UP001060275"/>
    </source>
</evidence>
<feature type="transmembrane region" description="Helical" evidence="2">
    <location>
        <begin position="27"/>
        <end position="46"/>
    </location>
</feature>
<accession>A0A9Q4FSM6</accession>
<evidence type="ECO:0000313" key="3">
    <source>
        <dbReference type="EMBL" id="MCP8887333.1"/>
    </source>
</evidence>
<proteinExistence type="predicted"/>
<protein>
    <recommendedName>
        <fullName evidence="5">Histidine kinase</fullName>
    </recommendedName>
</protein>